<dbReference type="KEGG" id="pbp:STSP1_02234"/>
<dbReference type="Pfam" id="PF00005">
    <property type="entry name" value="ABC_tran"/>
    <property type="match status" value="1"/>
</dbReference>
<dbReference type="InterPro" id="IPR017911">
    <property type="entry name" value="MacB-like_ATP-bd"/>
</dbReference>
<accession>A0A1W6LPT2</accession>
<dbReference type="Gene3D" id="3.40.50.300">
    <property type="entry name" value="P-loop containing nucleotide triphosphate hydrolases"/>
    <property type="match status" value="1"/>
</dbReference>
<dbReference type="PROSITE" id="PS00211">
    <property type="entry name" value="ABC_TRANSPORTER_1"/>
    <property type="match status" value="1"/>
</dbReference>
<dbReference type="EMBL" id="CP021023">
    <property type="protein sequence ID" value="ARN57808.1"/>
    <property type="molecule type" value="Genomic_DNA"/>
</dbReference>
<dbReference type="GO" id="GO:0022857">
    <property type="term" value="F:transmembrane transporter activity"/>
    <property type="evidence" value="ECO:0007669"/>
    <property type="project" value="TreeGrafter"/>
</dbReference>
<feature type="domain" description="ABC transporter" evidence="5">
    <location>
        <begin position="5"/>
        <end position="228"/>
    </location>
</feature>
<dbReference type="FunFam" id="3.40.50.300:FF:000032">
    <property type="entry name" value="Export ABC transporter ATP-binding protein"/>
    <property type="match status" value="1"/>
</dbReference>
<dbReference type="SMART" id="SM00382">
    <property type="entry name" value="AAA"/>
    <property type="match status" value="1"/>
</dbReference>
<dbReference type="SUPFAM" id="SSF52540">
    <property type="entry name" value="P-loop containing nucleoside triphosphate hydrolases"/>
    <property type="match status" value="1"/>
</dbReference>
<evidence type="ECO:0000259" key="5">
    <source>
        <dbReference type="PROSITE" id="PS50893"/>
    </source>
</evidence>
<evidence type="ECO:0000313" key="7">
    <source>
        <dbReference type="Proteomes" id="UP000193334"/>
    </source>
</evidence>
<dbReference type="PANTHER" id="PTHR24220">
    <property type="entry name" value="IMPORT ATP-BINDING PROTEIN"/>
    <property type="match status" value="1"/>
</dbReference>
<keyword evidence="3 6" id="KW-0067">ATP-binding</keyword>
<evidence type="ECO:0000256" key="2">
    <source>
        <dbReference type="ARBA" id="ARBA00022741"/>
    </source>
</evidence>
<protein>
    <submittedName>
        <fullName evidence="6">Lipoprotein-releasing system ATP-binding protein LolD</fullName>
        <ecNumber evidence="6">3.6.3.-</ecNumber>
    </submittedName>
</protein>
<name>A0A1W6LPT2_9BACT</name>
<keyword evidence="6" id="KW-0449">Lipoprotein</keyword>
<keyword evidence="6" id="KW-0378">Hydrolase</keyword>
<dbReference type="CDD" id="cd03255">
    <property type="entry name" value="ABC_MJ0796_LolCDE_FtsE"/>
    <property type="match status" value="1"/>
</dbReference>
<dbReference type="Proteomes" id="UP000193334">
    <property type="component" value="Chromosome"/>
</dbReference>
<dbReference type="PROSITE" id="PS50893">
    <property type="entry name" value="ABC_TRANSPORTER_2"/>
    <property type="match status" value="1"/>
</dbReference>
<dbReference type="PANTHER" id="PTHR24220:SF689">
    <property type="entry name" value="LIPOPROTEIN-RELEASING SYSTEM ATP-BINDING PROTEIN LOLD"/>
    <property type="match status" value="1"/>
</dbReference>
<dbReference type="InterPro" id="IPR003439">
    <property type="entry name" value="ABC_transporter-like_ATP-bd"/>
</dbReference>
<dbReference type="InterPro" id="IPR015854">
    <property type="entry name" value="ABC_transpr_LolD-like"/>
</dbReference>
<dbReference type="InterPro" id="IPR003593">
    <property type="entry name" value="AAA+_ATPase"/>
</dbReference>
<dbReference type="RefSeq" id="WP_085756427.1">
    <property type="nucleotide sequence ID" value="NZ_CP021023.1"/>
</dbReference>
<dbReference type="AlphaFoldDB" id="A0A1W6LPT2"/>
<evidence type="ECO:0000256" key="4">
    <source>
        <dbReference type="ARBA" id="ARBA00038388"/>
    </source>
</evidence>
<gene>
    <name evidence="6" type="primary">lolD_2</name>
    <name evidence="6" type="ORF">STSP1_02234</name>
</gene>
<dbReference type="GO" id="GO:0016887">
    <property type="term" value="F:ATP hydrolysis activity"/>
    <property type="evidence" value="ECO:0007669"/>
    <property type="project" value="InterPro"/>
</dbReference>
<dbReference type="InterPro" id="IPR027417">
    <property type="entry name" value="P-loop_NTPase"/>
</dbReference>
<dbReference type="InterPro" id="IPR017871">
    <property type="entry name" value="ABC_transporter-like_CS"/>
</dbReference>
<proteinExistence type="inferred from homology"/>
<comment type="similarity">
    <text evidence="4">Belongs to the ABC transporter superfamily. Macrolide exporter (TC 3.A.1.122) family.</text>
</comment>
<evidence type="ECO:0000313" key="6">
    <source>
        <dbReference type="EMBL" id="ARN57808.1"/>
    </source>
</evidence>
<keyword evidence="2" id="KW-0547">Nucleotide-binding</keyword>
<organism evidence="6 7">
    <name type="scientific">Sedimentisphaera salicampi</name>
    <dbReference type="NCBI Taxonomy" id="1941349"/>
    <lineage>
        <taxon>Bacteria</taxon>
        <taxon>Pseudomonadati</taxon>
        <taxon>Planctomycetota</taxon>
        <taxon>Phycisphaerae</taxon>
        <taxon>Sedimentisphaerales</taxon>
        <taxon>Sedimentisphaeraceae</taxon>
        <taxon>Sedimentisphaera</taxon>
    </lineage>
</organism>
<dbReference type="STRING" id="1941349.STSP1_02234"/>
<evidence type="ECO:0000256" key="1">
    <source>
        <dbReference type="ARBA" id="ARBA00022448"/>
    </source>
</evidence>
<dbReference type="GO" id="GO:0098796">
    <property type="term" value="C:membrane protein complex"/>
    <property type="evidence" value="ECO:0007669"/>
    <property type="project" value="UniProtKB-ARBA"/>
</dbReference>
<keyword evidence="1" id="KW-0813">Transport</keyword>
<dbReference type="GO" id="GO:0005886">
    <property type="term" value="C:plasma membrane"/>
    <property type="evidence" value="ECO:0007669"/>
    <property type="project" value="TreeGrafter"/>
</dbReference>
<evidence type="ECO:0000256" key="3">
    <source>
        <dbReference type="ARBA" id="ARBA00022840"/>
    </source>
</evidence>
<dbReference type="GO" id="GO:0005524">
    <property type="term" value="F:ATP binding"/>
    <property type="evidence" value="ECO:0007669"/>
    <property type="project" value="UniProtKB-KW"/>
</dbReference>
<dbReference type="EC" id="3.6.3.-" evidence="6"/>
<sequence length="228" mass="24994">MKEIISCKNICKSYSLGQSQIDVLKGAQISVKEGEFVVIVGASGSGKSTLLHILGALDKPDSGKVYFSQDQISRFSGRKLDSYRNQNIGFVFQFYHLIEELNVMENILVPAMAGCSALAWAAKSSSAKKRGRELSERLGLSERLKHRPSQLSGGERQRAAIGRALINNPSVLLADEPTGNLDWHTGTEILDILKDFHKTGQTILLVTHDERIASMADRVVTIQDGVIV</sequence>
<keyword evidence="7" id="KW-1185">Reference proteome</keyword>
<reference evidence="7" key="1">
    <citation type="submission" date="2017-04" db="EMBL/GenBank/DDBJ databases">
        <title>Comparative genomics and description of representatives of a novel lineage of planctomycetes thriving in anoxic sediments.</title>
        <authorList>
            <person name="Spring S."/>
            <person name="Bunk B."/>
            <person name="Sproer C."/>
        </authorList>
    </citation>
    <scope>NUCLEOTIDE SEQUENCE [LARGE SCALE GENOMIC DNA]</scope>
    <source>
        <strain evidence="7">ST-PulAB-D4</strain>
    </source>
</reference>